<organism evidence="1 2">
    <name type="scientific">Datura stramonium</name>
    <name type="common">Jimsonweed</name>
    <name type="synonym">Common thornapple</name>
    <dbReference type="NCBI Taxonomy" id="4076"/>
    <lineage>
        <taxon>Eukaryota</taxon>
        <taxon>Viridiplantae</taxon>
        <taxon>Streptophyta</taxon>
        <taxon>Embryophyta</taxon>
        <taxon>Tracheophyta</taxon>
        <taxon>Spermatophyta</taxon>
        <taxon>Magnoliopsida</taxon>
        <taxon>eudicotyledons</taxon>
        <taxon>Gunneridae</taxon>
        <taxon>Pentapetalae</taxon>
        <taxon>asterids</taxon>
        <taxon>lamiids</taxon>
        <taxon>Solanales</taxon>
        <taxon>Solanaceae</taxon>
        <taxon>Solanoideae</taxon>
        <taxon>Datureae</taxon>
        <taxon>Datura</taxon>
    </lineage>
</organism>
<dbReference type="EMBL" id="JACEIK010004371">
    <property type="protein sequence ID" value="MCD9645223.1"/>
    <property type="molecule type" value="Genomic_DNA"/>
</dbReference>
<accession>A0ABS8VD80</accession>
<name>A0ABS8VD80_DATST</name>
<dbReference type="PANTHER" id="PTHR31286">
    <property type="entry name" value="GLYCINE-RICH CELL WALL STRUCTURAL PROTEIN 1.8-LIKE"/>
    <property type="match status" value="1"/>
</dbReference>
<dbReference type="InterPro" id="IPR040256">
    <property type="entry name" value="At4g02000-like"/>
</dbReference>
<protein>
    <submittedName>
        <fullName evidence="1">Uncharacterized protein</fullName>
    </submittedName>
</protein>
<dbReference type="Proteomes" id="UP000823775">
    <property type="component" value="Unassembled WGS sequence"/>
</dbReference>
<sequence>MDMAMINRTRPNYAKVKVIVDLMANLPNHVRMDVEDESTVEMRTKKVKIQYDYLPKYCWECKLQGHSIKDVDIHTQREEEIRLHAIVSHQVAKTNETEE</sequence>
<reference evidence="1 2" key="1">
    <citation type="journal article" date="2021" name="BMC Genomics">
        <title>Datura genome reveals duplications of psychoactive alkaloid biosynthetic genes and high mutation rate following tissue culture.</title>
        <authorList>
            <person name="Rajewski A."/>
            <person name="Carter-House D."/>
            <person name="Stajich J."/>
            <person name="Litt A."/>
        </authorList>
    </citation>
    <scope>NUCLEOTIDE SEQUENCE [LARGE SCALE GENOMIC DNA]</scope>
    <source>
        <strain evidence="1">AR-01</strain>
    </source>
</reference>
<evidence type="ECO:0000313" key="2">
    <source>
        <dbReference type="Proteomes" id="UP000823775"/>
    </source>
</evidence>
<evidence type="ECO:0000313" key="1">
    <source>
        <dbReference type="EMBL" id="MCD9645223.1"/>
    </source>
</evidence>
<dbReference type="PANTHER" id="PTHR31286:SF79">
    <property type="entry name" value="N-6 ADENINE-SPECIFIC DNA METHYLASE"/>
    <property type="match status" value="1"/>
</dbReference>
<comment type="caution">
    <text evidence="1">The sequence shown here is derived from an EMBL/GenBank/DDBJ whole genome shotgun (WGS) entry which is preliminary data.</text>
</comment>
<proteinExistence type="predicted"/>
<gene>
    <name evidence="1" type="ORF">HAX54_033990</name>
</gene>
<keyword evidence="2" id="KW-1185">Reference proteome</keyword>